<gene>
    <name evidence="11" type="ORF">BCR33DRAFT_715981</name>
</gene>
<comment type="caution">
    <text evidence="11">The sequence shown here is derived from an EMBL/GenBank/DDBJ whole genome shotgun (WGS) entry which is preliminary data.</text>
</comment>
<keyword evidence="2" id="KW-1003">Cell membrane</keyword>
<dbReference type="GO" id="GO:0005886">
    <property type="term" value="C:plasma membrane"/>
    <property type="evidence" value="ECO:0007669"/>
    <property type="project" value="UniProtKB-SubCell"/>
</dbReference>
<dbReference type="InterPro" id="IPR001810">
    <property type="entry name" value="F-box_dom"/>
</dbReference>
<keyword evidence="12" id="KW-1185">Reference proteome</keyword>
<dbReference type="InterPro" id="IPR032675">
    <property type="entry name" value="LRR_dom_sf"/>
</dbReference>
<evidence type="ECO:0000256" key="8">
    <source>
        <dbReference type="ARBA" id="ARBA00023180"/>
    </source>
</evidence>
<evidence type="ECO:0000256" key="4">
    <source>
        <dbReference type="ARBA" id="ARBA00022729"/>
    </source>
</evidence>
<evidence type="ECO:0000256" key="9">
    <source>
        <dbReference type="ARBA" id="ARBA00037847"/>
    </source>
</evidence>
<keyword evidence="4" id="KW-0732">Signal</keyword>
<evidence type="ECO:0000256" key="7">
    <source>
        <dbReference type="ARBA" id="ARBA00023170"/>
    </source>
</evidence>
<dbReference type="PANTHER" id="PTHR48052">
    <property type="entry name" value="UNNAMED PRODUCT"/>
    <property type="match status" value="1"/>
</dbReference>
<dbReference type="Pfam" id="PF00646">
    <property type="entry name" value="F-box"/>
    <property type="match status" value="1"/>
</dbReference>
<dbReference type="Proteomes" id="UP000193642">
    <property type="component" value="Unassembled WGS sequence"/>
</dbReference>
<accession>A0A1Y2CFY8</accession>
<organism evidence="11 12">
    <name type="scientific">Rhizoclosmatium globosum</name>
    <dbReference type="NCBI Taxonomy" id="329046"/>
    <lineage>
        <taxon>Eukaryota</taxon>
        <taxon>Fungi</taxon>
        <taxon>Fungi incertae sedis</taxon>
        <taxon>Chytridiomycota</taxon>
        <taxon>Chytridiomycota incertae sedis</taxon>
        <taxon>Chytridiomycetes</taxon>
        <taxon>Chytridiales</taxon>
        <taxon>Chytriomycetaceae</taxon>
        <taxon>Rhizoclosmatium</taxon>
    </lineage>
</organism>
<evidence type="ECO:0000259" key="10">
    <source>
        <dbReference type="Pfam" id="PF00646"/>
    </source>
</evidence>
<keyword evidence="3" id="KW-0812">Transmembrane</keyword>
<evidence type="ECO:0000313" key="11">
    <source>
        <dbReference type="EMBL" id="ORY45968.1"/>
    </source>
</evidence>
<protein>
    <submittedName>
        <fullName evidence="11">L domain-like protein</fullName>
    </submittedName>
</protein>
<evidence type="ECO:0000313" key="12">
    <source>
        <dbReference type="Proteomes" id="UP000193642"/>
    </source>
</evidence>
<keyword evidence="7" id="KW-0675">Receptor</keyword>
<name>A0A1Y2CFY8_9FUNG</name>
<dbReference type="STRING" id="329046.A0A1Y2CFY8"/>
<dbReference type="OrthoDB" id="2021138at2759"/>
<evidence type="ECO:0000256" key="3">
    <source>
        <dbReference type="ARBA" id="ARBA00022692"/>
    </source>
</evidence>
<dbReference type="GO" id="GO:0012505">
    <property type="term" value="C:endomembrane system"/>
    <property type="evidence" value="ECO:0007669"/>
    <property type="project" value="UniProtKB-SubCell"/>
</dbReference>
<dbReference type="AlphaFoldDB" id="A0A1Y2CFY8"/>
<evidence type="ECO:0000256" key="2">
    <source>
        <dbReference type="ARBA" id="ARBA00022475"/>
    </source>
</evidence>
<proteinExistence type="predicted"/>
<dbReference type="InterPro" id="IPR001611">
    <property type="entry name" value="Leu-rich_rpt"/>
</dbReference>
<reference evidence="11 12" key="1">
    <citation type="submission" date="2016-07" db="EMBL/GenBank/DDBJ databases">
        <title>Pervasive Adenine N6-methylation of Active Genes in Fungi.</title>
        <authorList>
            <consortium name="DOE Joint Genome Institute"/>
            <person name="Mondo S.J."/>
            <person name="Dannebaum R.O."/>
            <person name="Kuo R.C."/>
            <person name="Labutti K."/>
            <person name="Haridas S."/>
            <person name="Kuo A."/>
            <person name="Salamov A."/>
            <person name="Ahrendt S.R."/>
            <person name="Lipzen A."/>
            <person name="Sullivan W."/>
            <person name="Andreopoulos W.B."/>
            <person name="Clum A."/>
            <person name="Lindquist E."/>
            <person name="Daum C."/>
            <person name="Ramamoorthy G.K."/>
            <person name="Gryganskyi A."/>
            <person name="Culley D."/>
            <person name="Magnuson J.K."/>
            <person name="James T.Y."/>
            <person name="O'Malley M.A."/>
            <person name="Stajich J.E."/>
            <person name="Spatafora J.W."/>
            <person name="Visel A."/>
            <person name="Grigoriev I.V."/>
        </authorList>
    </citation>
    <scope>NUCLEOTIDE SEQUENCE [LARGE SCALE GENOMIC DNA]</scope>
    <source>
        <strain evidence="11 12">JEL800</strain>
    </source>
</reference>
<feature type="domain" description="F-box" evidence="10">
    <location>
        <begin position="67"/>
        <end position="108"/>
    </location>
</feature>
<dbReference type="Pfam" id="PF00560">
    <property type="entry name" value="LRR_1"/>
    <property type="match status" value="3"/>
</dbReference>
<dbReference type="EMBL" id="MCGO01000018">
    <property type="protein sequence ID" value="ORY45968.1"/>
    <property type="molecule type" value="Genomic_DNA"/>
</dbReference>
<evidence type="ECO:0000256" key="5">
    <source>
        <dbReference type="ARBA" id="ARBA00022989"/>
    </source>
</evidence>
<evidence type="ECO:0000256" key="1">
    <source>
        <dbReference type="ARBA" id="ARBA00004236"/>
    </source>
</evidence>
<dbReference type="PANTHER" id="PTHR48052:SF8">
    <property type="entry name" value="LRR RECEPTOR-LIKE SERINE_THREONINE-PROTEIN KINASE FLS2"/>
    <property type="match status" value="1"/>
</dbReference>
<dbReference type="SUPFAM" id="SSF81383">
    <property type="entry name" value="F-box domain"/>
    <property type="match status" value="1"/>
</dbReference>
<keyword evidence="8" id="KW-0325">Glycoprotein</keyword>
<feature type="non-terminal residue" evidence="11">
    <location>
        <position position="1"/>
    </location>
</feature>
<dbReference type="SUPFAM" id="SSF52058">
    <property type="entry name" value="L domain-like"/>
    <property type="match status" value="1"/>
</dbReference>
<keyword evidence="6" id="KW-0472">Membrane</keyword>
<dbReference type="Pfam" id="PF13855">
    <property type="entry name" value="LRR_8"/>
    <property type="match status" value="1"/>
</dbReference>
<sequence length="370" mass="41763">PSLTNIFHLLTEIHSSILTLRQDHITLSTNQTRLEHTLLSKLDTHKNQINSQISKLQNHMRTFHTRISDMPRDVVIEIISWIHPQEAAQLRRLSRGFAETLRTPEFTRLNLRRFVERRREGSGVQSLVPTEFDRLFLRAPAAFQEAYLVHGFSGMEVISWRFQGESVGGLKRLRSLEISGAGEEGCIPPLSSLVNLTFLDLSRNLLSGPFPDVRISFLFSMLLSNLKILYLEHNSNLLTGGLPFTIGNLSNLIQMNVSENRLSGCIPDTVGGLESLAVLNLEGNRFSGSIPRGLELSRNALSGMIPPEIGNLVTLEELFLNENDFSGRLPSELRNLVNLVVLRLSKNHGLKRFGLEFDRETFLSLEEFDI</sequence>
<evidence type="ECO:0000256" key="6">
    <source>
        <dbReference type="ARBA" id="ARBA00023136"/>
    </source>
</evidence>
<comment type="subcellular location">
    <subcellularLocation>
        <location evidence="1">Cell membrane</location>
    </subcellularLocation>
    <subcellularLocation>
        <location evidence="9">Endomembrane system</location>
        <topology evidence="9">Single-pass membrane protein</topology>
    </subcellularLocation>
</comment>
<keyword evidence="5" id="KW-1133">Transmembrane helix</keyword>
<dbReference type="InterPro" id="IPR036047">
    <property type="entry name" value="F-box-like_dom_sf"/>
</dbReference>
<dbReference type="Gene3D" id="3.80.10.10">
    <property type="entry name" value="Ribonuclease Inhibitor"/>
    <property type="match status" value="3"/>
</dbReference>